<name>A0AAD7WX06_9TELE</name>
<protein>
    <submittedName>
        <fullName evidence="1">Uncharacterized protein</fullName>
    </submittedName>
</protein>
<accession>A0AAD7WX06</accession>
<keyword evidence="2" id="KW-1185">Reference proteome</keyword>
<dbReference type="EMBL" id="JAINUG010000020">
    <property type="protein sequence ID" value="KAJ8412125.1"/>
    <property type="molecule type" value="Genomic_DNA"/>
</dbReference>
<proteinExistence type="predicted"/>
<evidence type="ECO:0000313" key="1">
    <source>
        <dbReference type="EMBL" id="KAJ8412125.1"/>
    </source>
</evidence>
<reference evidence="1" key="1">
    <citation type="journal article" date="2023" name="Science">
        <title>Genome structures resolve the early diversification of teleost fishes.</title>
        <authorList>
            <person name="Parey E."/>
            <person name="Louis A."/>
            <person name="Montfort J."/>
            <person name="Bouchez O."/>
            <person name="Roques C."/>
            <person name="Iampietro C."/>
            <person name="Lluch J."/>
            <person name="Castinel A."/>
            <person name="Donnadieu C."/>
            <person name="Desvignes T."/>
            <person name="Floi Bucao C."/>
            <person name="Jouanno E."/>
            <person name="Wen M."/>
            <person name="Mejri S."/>
            <person name="Dirks R."/>
            <person name="Jansen H."/>
            <person name="Henkel C."/>
            <person name="Chen W.J."/>
            <person name="Zahm M."/>
            <person name="Cabau C."/>
            <person name="Klopp C."/>
            <person name="Thompson A.W."/>
            <person name="Robinson-Rechavi M."/>
            <person name="Braasch I."/>
            <person name="Lecointre G."/>
            <person name="Bobe J."/>
            <person name="Postlethwait J.H."/>
            <person name="Berthelot C."/>
            <person name="Roest Crollius H."/>
            <person name="Guiguen Y."/>
        </authorList>
    </citation>
    <scope>NUCLEOTIDE SEQUENCE</scope>
    <source>
        <strain evidence="1">NC1722</strain>
    </source>
</reference>
<dbReference type="Proteomes" id="UP001221898">
    <property type="component" value="Unassembled WGS sequence"/>
</dbReference>
<gene>
    <name evidence="1" type="ORF">AAFF_G00143920</name>
</gene>
<evidence type="ECO:0000313" key="2">
    <source>
        <dbReference type="Proteomes" id="UP001221898"/>
    </source>
</evidence>
<comment type="caution">
    <text evidence="1">The sequence shown here is derived from an EMBL/GenBank/DDBJ whole genome shotgun (WGS) entry which is preliminary data.</text>
</comment>
<dbReference type="AlphaFoldDB" id="A0AAD7WX06"/>
<sequence length="196" mass="20505">MDGLLVALLVPTRRMGWRSTGSGACLSAAGLPAVQRMKLCNTQVAFTHFSTFPGLVPITRQYILHCADRMQGVLDNHPGAGESVIEYPVPSGEVGPGNGRMRCLCSGNASSATKDMGLASQVLCFWQQPTVFREVQSAILQGLAELGAGQGPSITSPPIGANAHHAETVPGIYNCQEDDGVCPLVVEVQRAGFGGA</sequence>
<organism evidence="1 2">
    <name type="scientific">Aldrovandia affinis</name>
    <dbReference type="NCBI Taxonomy" id="143900"/>
    <lineage>
        <taxon>Eukaryota</taxon>
        <taxon>Metazoa</taxon>
        <taxon>Chordata</taxon>
        <taxon>Craniata</taxon>
        <taxon>Vertebrata</taxon>
        <taxon>Euteleostomi</taxon>
        <taxon>Actinopterygii</taxon>
        <taxon>Neopterygii</taxon>
        <taxon>Teleostei</taxon>
        <taxon>Notacanthiformes</taxon>
        <taxon>Halosauridae</taxon>
        <taxon>Aldrovandia</taxon>
    </lineage>
</organism>